<feature type="region of interest" description="Disordered" evidence="10">
    <location>
        <begin position="1251"/>
        <end position="1273"/>
    </location>
</feature>
<evidence type="ECO:0000256" key="1">
    <source>
        <dbReference type="ARBA" id="ARBA00004370"/>
    </source>
</evidence>
<keyword evidence="14" id="KW-1185">Reference proteome</keyword>
<keyword evidence="6 11" id="KW-1133">Transmembrane helix</keyword>
<dbReference type="FunFam" id="2.10.25.10:FF:000027">
    <property type="entry name" value="Thrombospondin 3"/>
    <property type="match status" value="1"/>
</dbReference>
<keyword evidence="2 9" id="KW-0245">EGF-like domain</keyword>
<dbReference type="GO" id="GO:0005886">
    <property type="term" value="C:plasma membrane"/>
    <property type="evidence" value="ECO:0007669"/>
    <property type="project" value="TreeGrafter"/>
</dbReference>
<gene>
    <name evidence="13" type="ORF">CYMTET_12034</name>
</gene>
<feature type="compositionally biased region" description="Low complexity" evidence="10">
    <location>
        <begin position="1495"/>
        <end position="1511"/>
    </location>
</feature>
<dbReference type="InterPro" id="IPR000742">
    <property type="entry name" value="EGF"/>
</dbReference>
<feature type="region of interest" description="Disordered" evidence="10">
    <location>
        <begin position="968"/>
        <end position="1010"/>
    </location>
</feature>
<feature type="domain" description="EGF-like" evidence="12">
    <location>
        <begin position="40"/>
        <end position="82"/>
    </location>
</feature>
<dbReference type="PANTHER" id="PTHR46730:SF1">
    <property type="entry name" value="PLAT DOMAIN-CONTAINING PROTEIN"/>
    <property type="match status" value="1"/>
</dbReference>
<feature type="compositionally biased region" description="Pro residues" evidence="10">
    <location>
        <begin position="1512"/>
        <end position="1521"/>
    </location>
</feature>
<dbReference type="GO" id="GO:0005509">
    <property type="term" value="F:calcium ion binding"/>
    <property type="evidence" value="ECO:0007669"/>
    <property type="project" value="InterPro"/>
</dbReference>
<feature type="region of interest" description="Disordered" evidence="10">
    <location>
        <begin position="1447"/>
        <end position="1589"/>
    </location>
</feature>
<evidence type="ECO:0000313" key="14">
    <source>
        <dbReference type="Proteomes" id="UP001190700"/>
    </source>
</evidence>
<dbReference type="Pfam" id="PF07645">
    <property type="entry name" value="EGF_CA"/>
    <property type="match status" value="2"/>
</dbReference>
<dbReference type="Pfam" id="PF12947">
    <property type="entry name" value="EGF_3"/>
    <property type="match status" value="1"/>
</dbReference>
<evidence type="ECO:0000256" key="2">
    <source>
        <dbReference type="ARBA" id="ARBA00022536"/>
    </source>
</evidence>
<dbReference type="GO" id="GO:0006816">
    <property type="term" value="P:calcium ion transport"/>
    <property type="evidence" value="ECO:0007669"/>
    <property type="project" value="TreeGrafter"/>
</dbReference>
<dbReference type="PROSITE" id="PS50026">
    <property type="entry name" value="EGF_3"/>
    <property type="match status" value="1"/>
</dbReference>
<dbReference type="SMART" id="SM00179">
    <property type="entry name" value="EGF_CA"/>
    <property type="match status" value="5"/>
</dbReference>
<proteinExistence type="predicted"/>
<sequence length="1834" mass="190222">MPPSSPPLPVLTAQFPSSIPEINVKDCPEGYTGNGAACVDIDGCTNSPCFPGVQCTDVAAPGLGYICNDCPEGYTGDGISCEIDECANNHGGCDPAVTCTNIPGSGVMCSSCPQGYSGDGTKCDDEDECAVNNGDCDYRTTCTNIAGSHACGECPAGYLGSGATGCILSTSCDVDNGGCHDTVTCSEGDDGEVVCGDCADGYAGTGATGCVDEDGCAAVQCYEGVHCEDARAPGTGAACGECPAGMIGDGVSCTANPCWSNNGGCDLQVSCTSDAGAPMGRVCGSCPAGHSDVYEDGTVCTESDGCSPNPCYPGVQCTDVLAPGDGAMCAECPAGFEGDGMTCVDVDECTASGSTALCDPLTSCVNVAGSFECTDCPEGYKGSGLAGCVPSTDCTDNNGGCDLLTTCTQDGGLTVCGACPEGHSGTGDTGCSDTDGCADGPCFQDEYGSAAQCSDVAAPGRGHTCGACPEGYFGDGTVCEACSMMVNIVDSSVVDGVVFSSQEVQIVGQVGKLQEGCTNTGGLAFEWVGSSSAGAVLELTAETNRAHTLTLRLPAGSLAARASYSVELVARMVDAPHIRDSCRLAMYVDEEPLQALVRGGGATIGEDNLLVLDGSVSHDPAGDPSPFSFDWQCTLDDGNRCRQRDNTLLPSSLTNATLEIHLQGSEAGRQHTFKLTVSKGARASAVYTTVTVSKGAPPVPVITPLSGKVNARQKLTLQSTMTSTGSVSTSPTTASSTSREPSMSDSAVAGDEVSMWWSVSPVADSGASAVDLDDVEEVLATSSRASRTLVLRPGALSEGGRYMFHLEAEQGGATGSTSLEVVVNSPPRHGRLEVTPAEGVALQSEFLLNTSGWEEEDLPLAASFSYRVIGGNASSARVSLSSVSPQLAVRMTLPEGGLEEFGFLVEVAVRVEDRFRGEAELVLRNVTVTAPSFESEEAKLDYVDTVMDDSEALLANGRAADAMNAVTGSSSLLTPESPETVDDDGNSDVQPSSRGAANKQKTADSRGEEAELQWNATMQRRRQREAMMAVVASAYEVLTPSVTVQSWVAGVALTLLDCPVEETSPEMRQQVLDIYSALVDTEMATGETSASMTGVADTLLLQLSAGEQPAEAASEQVQLRVQRDSLAEVGGTSERFLNTLIPTPGSAPTAVLLLPSTIHDALHEQAGEEVAMRLLVIRTDPHSNRTSDAASNSSWENINTACGNANATWQCHRVCSAVTSVSLLYANGTEMAIAGLSDPVELNLTAAMLPRNDEDASEDTKSKTEMSIDESGAPRHDNMPLQCAFWDAKQLQYSSRGCANLPNPAPRDAVLYWRESVVWEADTTGSAAYGVEDTILSGSQLLLRHWGMQHPWLLDGCTTGSNTSWQLSAGSPIAKEGDARPAEDHIGALAEVASEDKCAVLFRGNSAGCAWDQALQGFVGAGCEWSNVLQCKCSHLADFVVSMPSISDRDIDPTISTRVPPTSPPPPSLQPNPPVATAVSSPPIPPQPSSPLPRGPSTSLEESLLPPSSTQPLPPLPPPTLSPSSESATAGPTILNDGSGVNSEHHSNESTAGDGGQHDGTSEGVEVVPPNEEGAEEQAEEGKRSESGFSHVGGLLRKYALHVSIVSVLLVLLCTLLVFSRKLSRSSTEASNRASLNENTLQGTTFACPLYKGSQEASLVLPTPGARDDLTQRDGDQLASASADVWISPFKGQGGDVSGVCDHQHGFGPSKLQRLALYPAPEPSGLPWSHSEGVSTENSTTETNLTEAFKPHLQNLSSAAAAKRVDAVGIEVPAEACMGVGSDADIDSDDELPGAEFFAGHMFSRTSGVQNDDEVGITTPWGVRMMFLRLRNPG</sequence>
<keyword evidence="7 11" id="KW-0472">Membrane</keyword>
<protein>
    <recommendedName>
        <fullName evidence="12">EGF-like domain-containing protein</fullName>
    </recommendedName>
</protein>
<dbReference type="InterPro" id="IPR024731">
    <property type="entry name" value="NELL2-like_EGF"/>
</dbReference>
<dbReference type="InterPro" id="IPR018097">
    <property type="entry name" value="EGF_Ca-bd_CS"/>
</dbReference>
<dbReference type="Proteomes" id="UP001190700">
    <property type="component" value="Unassembled WGS sequence"/>
</dbReference>
<feature type="transmembrane region" description="Helical" evidence="11">
    <location>
        <begin position="1599"/>
        <end position="1619"/>
    </location>
</feature>
<accession>A0AAE0LCJ6</accession>
<organism evidence="13 14">
    <name type="scientific">Cymbomonas tetramitiformis</name>
    <dbReference type="NCBI Taxonomy" id="36881"/>
    <lineage>
        <taxon>Eukaryota</taxon>
        <taxon>Viridiplantae</taxon>
        <taxon>Chlorophyta</taxon>
        <taxon>Pyramimonadophyceae</taxon>
        <taxon>Pyramimonadales</taxon>
        <taxon>Pyramimonadaceae</taxon>
        <taxon>Cymbomonas</taxon>
    </lineage>
</organism>
<feature type="compositionally biased region" description="Low complexity" evidence="10">
    <location>
        <begin position="719"/>
        <end position="738"/>
    </location>
</feature>
<evidence type="ECO:0000313" key="13">
    <source>
        <dbReference type="EMBL" id="KAK3280112.1"/>
    </source>
</evidence>
<feature type="compositionally biased region" description="Low complexity" evidence="10">
    <location>
        <begin position="1563"/>
        <end position="1572"/>
    </location>
</feature>
<evidence type="ECO:0000256" key="6">
    <source>
        <dbReference type="ARBA" id="ARBA00022989"/>
    </source>
</evidence>
<keyword evidence="8" id="KW-1015">Disulfide bond</keyword>
<evidence type="ECO:0000256" key="10">
    <source>
        <dbReference type="SAM" id="MobiDB-lite"/>
    </source>
</evidence>
<feature type="compositionally biased region" description="Pro residues" evidence="10">
    <location>
        <begin position="1482"/>
        <end position="1494"/>
    </location>
</feature>
<feature type="compositionally biased region" description="Pro residues" evidence="10">
    <location>
        <begin position="1461"/>
        <end position="1474"/>
    </location>
</feature>
<keyword evidence="5" id="KW-0106">Calcium</keyword>
<dbReference type="CDD" id="cd00054">
    <property type="entry name" value="EGF_CA"/>
    <property type="match status" value="1"/>
</dbReference>
<keyword evidence="3 11" id="KW-0812">Transmembrane</keyword>
<evidence type="ECO:0000256" key="3">
    <source>
        <dbReference type="ARBA" id="ARBA00022692"/>
    </source>
</evidence>
<evidence type="ECO:0000256" key="11">
    <source>
        <dbReference type="SAM" id="Phobius"/>
    </source>
</evidence>
<evidence type="ECO:0000256" key="5">
    <source>
        <dbReference type="ARBA" id="ARBA00022837"/>
    </source>
</evidence>
<evidence type="ECO:0000256" key="4">
    <source>
        <dbReference type="ARBA" id="ARBA00022737"/>
    </source>
</evidence>
<comment type="caution">
    <text evidence="13">The sequence shown here is derived from an EMBL/GenBank/DDBJ whole genome shotgun (WGS) entry which is preliminary data.</text>
</comment>
<name>A0AAE0LCJ6_9CHLO</name>
<feature type="region of interest" description="Disordered" evidence="10">
    <location>
        <begin position="718"/>
        <end position="747"/>
    </location>
</feature>
<evidence type="ECO:0000256" key="9">
    <source>
        <dbReference type="PROSITE-ProRule" id="PRU00076"/>
    </source>
</evidence>
<dbReference type="PANTHER" id="PTHR46730">
    <property type="entry name" value="POLYCYSTIN-1"/>
    <property type="match status" value="1"/>
</dbReference>
<dbReference type="PROSITE" id="PS01187">
    <property type="entry name" value="EGF_CA"/>
    <property type="match status" value="1"/>
</dbReference>
<evidence type="ECO:0000259" key="12">
    <source>
        <dbReference type="PROSITE" id="PS50026"/>
    </source>
</evidence>
<dbReference type="EMBL" id="LGRX02004532">
    <property type="protein sequence ID" value="KAK3280112.1"/>
    <property type="molecule type" value="Genomic_DNA"/>
</dbReference>
<comment type="subcellular location">
    <subcellularLocation>
        <location evidence="1">Membrane</location>
    </subcellularLocation>
</comment>
<dbReference type="Gene3D" id="2.10.25.10">
    <property type="entry name" value="Laminin"/>
    <property type="match status" value="4"/>
</dbReference>
<dbReference type="InterPro" id="IPR002859">
    <property type="entry name" value="PKD/REJ-like"/>
</dbReference>
<evidence type="ECO:0000256" key="7">
    <source>
        <dbReference type="ARBA" id="ARBA00023136"/>
    </source>
</evidence>
<evidence type="ECO:0000256" key="8">
    <source>
        <dbReference type="ARBA" id="ARBA00023157"/>
    </source>
</evidence>
<dbReference type="InterPro" id="IPR049883">
    <property type="entry name" value="NOTCH1_EGF-like"/>
</dbReference>
<reference evidence="13 14" key="1">
    <citation type="journal article" date="2015" name="Genome Biol. Evol.">
        <title>Comparative Genomics of a Bacterivorous Green Alga Reveals Evolutionary Causalities and Consequences of Phago-Mixotrophic Mode of Nutrition.</title>
        <authorList>
            <person name="Burns J.A."/>
            <person name="Paasch A."/>
            <person name="Narechania A."/>
            <person name="Kim E."/>
        </authorList>
    </citation>
    <scope>NUCLEOTIDE SEQUENCE [LARGE SCALE GENOMIC DNA]</scope>
    <source>
        <strain evidence="13 14">PLY_AMNH</strain>
    </source>
</reference>
<dbReference type="GO" id="GO:0005261">
    <property type="term" value="F:monoatomic cation channel activity"/>
    <property type="evidence" value="ECO:0007669"/>
    <property type="project" value="TreeGrafter"/>
</dbReference>
<dbReference type="InterPro" id="IPR001881">
    <property type="entry name" value="EGF-like_Ca-bd_dom"/>
</dbReference>
<keyword evidence="4" id="KW-0677">Repeat</keyword>
<dbReference type="SMART" id="SM00181">
    <property type="entry name" value="EGF"/>
    <property type="match status" value="9"/>
</dbReference>
<comment type="caution">
    <text evidence="9">Lacks conserved residue(s) required for the propagation of feature annotation.</text>
</comment>
<dbReference type="Pfam" id="PF02010">
    <property type="entry name" value="REJ"/>
    <property type="match status" value="1"/>
</dbReference>